<dbReference type="AlphaFoldDB" id="A0A3L6QYF5"/>
<evidence type="ECO:0000313" key="2">
    <source>
        <dbReference type="EMBL" id="RLM92075.1"/>
    </source>
</evidence>
<dbReference type="Proteomes" id="UP000275267">
    <property type="component" value="Unassembled WGS sequence"/>
</dbReference>
<organism evidence="2 3">
    <name type="scientific">Panicum miliaceum</name>
    <name type="common">Proso millet</name>
    <name type="synonym">Broomcorn millet</name>
    <dbReference type="NCBI Taxonomy" id="4540"/>
    <lineage>
        <taxon>Eukaryota</taxon>
        <taxon>Viridiplantae</taxon>
        <taxon>Streptophyta</taxon>
        <taxon>Embryophyta</taxon>
        <taxon>Tracheophyta</taxon>
        <taxon>Spermatophyta</taxon>
        <taxon>Magnoliopsida</taxon>
        <taxon>Liliopsida</taxon>
        <taxon>Poales</taxon>
        <taxon>Poaceae</taxon>
        <taxon>PACMAD clade</taxon>
        <taxon>Panicoideae</taxon>
        <taxon>Panicodae</taxon>
        <taxon>Paniceae</taxon>
        <taxon>Panicinae</taxon>
        <taxon>Panicum</taxon>
        <taxon>Panicum sect. Panicum</taxon>
    </lineage>
</organism>
<feature type="compositionally biased region" description="Acidic residues" evidence="1">
    <location>
        <begin position="92"/>
        <end position="105"/>
    </location>
</feature>
<sequence>MSYWRPSTVEESQLEDLAAKGLLPPKAVAHWRALPVENEEPQHDTGEIVSLLAFHEHSLGRKKTAKKAKRRQVKEMEIARRVRMGEDRDAVQEEYESEPLTDSDDGDRSKEEGSVSGDADSLVAKLHSLHRVADPRGVQDVR</sequence>
<feature type="region of interest" description="Disordered" evidence="1">
    <location>
        <begin position="80"/>
        <end position="142"/>
    </location>
</feature>
<name>A0A3L6QYF5_PANMI</name>
<keyword evidence="3" id="KW-1185">Reference proteome</keyword>
<dbReference type="EMBL" id="PQIB02000010">
    <property type="protein sequence ID" value="RLM92075.1"/>
    <property type="molecule type" value="Genomic_DNA"/>
</dbReference>
<evidence type="ECO:0000256" key="1">
    <source>
        <dbReference type="SAM" id="MobiDB-lite"/>
    </source>
</evidence>
<gene>
    <name evidence="2" type="ORF">C2845_PM08G14020</name>
</gene>
<accession>A0A3L6QYF5</accession>
<evidence type="ECO:0000313" key="3">
    <source>
        <dbReference type="Proteomes" id="UP000275267"/>
    </source>
</evidence>
<feature type="compositionally biased region" description="Basic and acidic residues" evidence="1">
    <location>
        <begin position="131"/>
        <end position="142"/>
    </location>
</feature>
<protein>
    <submittedName>
        <fullName evidence="2">Uncharacterized protein</fullName>
    </submittedName>
</protein>
<comment type="caution">
    <text evidence="2">The sequence shown here is derived from an EMBL/GenBank/DDBJ whole genome shotgun (WGS) entry which is preliminary data.</text>
</comment>
<feature type="compositionally biased region" description="Basic and acidic residues" evidence="1">
    <location>
        <begin position="80"/>
        <end position="91"/>
    </location>
</feature>
<proteinExistence type="predicted"/>
<reference evidence="3" key="1">
    <citation type="journal article" date="2019" name="Nat. Commun.">
        <title>The genome of broomcorn millet.</title>
        <authorList>
            <person name="Zou C."/>
            <person name="Miki D."/>
            <person name="Li D."/>
            <person name="Tang Q."/>
            <person name="Xiao L."/>
            <person name="Rajput S."/>
            <person name="Deng P."/>
            <person name="Jia W."/>
            <person name="Huang R."/>
            <person name="Zhang M."/>
            <person name="Sun Y."/>
            <person name="Hu J."/>
            <person name="Fu X."/>
            <person name="Schnable P.S."/>
            <person name="Li F."/>
            <person name="Zhang H."/>
            <person name="Feng B."/>
            <person name="Zhu X."/>
            <person name="Liu R."/>
            <person name="Schnable J.C."/>
            <person name="Zhu J.-K."/>
            <person name="Zhang H."/>
        </authorList>
    </citation>
    <scope>NUCLEOTIDE SEQUENCE [LARGE SCALE GENOMIC DNA]</scope>
</reference>
<dbReference type="OrthoDB" id="690705at2759"/>